<evidence type="ECO:0000256" key="9">
    <source>
        <dbReference type="SAM" id="Phobius"/>
    </source>
</evidence>
<keyword evidence="7 9" id="KW-0472">Membrane</keyword>
<reference evidence="11 12" key="1">
    <citation type="submission" date="2017-08" db="EMBL/GenBank/DDBJ databases">
        <title>Substantial Increase in Enzyme Production by Combined Drug-Resistance Mutations in Paenibacillus agaridevorans.</title>
        <authorList>
            <person name="Tanaka Y."/>
            <person name="Funane K."/>
            <person name="Hosaka T."/>
            <person name="Shiwa Y."/>
            <person name="Fujita N."/>
            <person name="Miyazaki T."/>
            <person name="Yoshikawa H."/>
            <person name="Murakami K."/>
            <person name="Kasahara K."/>
            <person name="Inaoka T."/>
            <person name="Hiraga Y."/>
            <person name="Ochi K."/>
        </authorList>
    </citation>
    <scope>NUCLEOTIDE SEQUENCE [LARGE SCALE GENOMIC DNA]</scope>
    <source>
        <strain evidence="11 12">T-3040</strain>
    </source>
</reference>
<evidence type="ECO:0000256" key="2">
    <source>
        <dbReference type="ARBA" id="ARBA00022448"/>
    </source>
</evidence>
<comment type="similarity">
    <text evidence="8">Belongs to the TRAP transporter small permease family.</text>
</comment>
<dbReference type="AlphaFoldDB" id="A0A2R5EPZ6"/>
<comment type="subcellular location">
    <subcellularLocation>
        <location evidence="1">Cell inner membrane</location>
        <topology evidence="1">Multi-pass membrane protein</topology>
    </subcellularLocation>
</comment>
<comment type="caution">
    <text evidence="11">The sequence shown here is derived from an EMBL/GenBank/DDBJ whole genome shotgun (WGS) entry which is preliminary data.</text>
</comment>
<evidence type="ECO:0000259" key="10">
    <source>
        <dbReference type="Pfam" id="PF04290"/>
    </source>
</evidence>
<keyword evidence="2" id="KW-0813">Transport</keyword>
<evidence type="ECO:0000256" key="3">
    <source>
        <dbReference type="ARBA" id="ARBA00022475"/>
    </source>
</evidence>
<keyword evidence="3" id="KW-1003">Cell membrane</keyword>
<dbReference type="EMBL" id="BDQX01000075">
    <property type="protein sequence ID" value="GBG07058.1"/>
    <property type="molecule type" value="Genomic_DNA"/>
</dbReference>
<dbReference type="Pfam" id="PF04290">
    <property type="entry name" value="DctQ"/>
    <property type="match status" value="1"/>
</dbReference>
<feature type="domain" description="Tripartite ATP-independent periplasmic transporters DctQ component" evidence="10">
    <location>
        <begin position="2"/>
        <end position="102"/>
    </location>
</feature>
<dbReference type="PANTHER" id="PTHR35011">
    <property type="entry name" value="2,3-DIKETO-L-GULONATE TRAP TRANSPORTER SMALL PERMEASE PROTEIN YIAM"/>
    <property type="match status" value="1"/>
</dbReference>
<dbReference type="GO" id="GO:0022857">
    <property type="term" value="F:transmembrane transporter activity"/>
    <property type="evidence" value="ECO:0007669"/>
    <property type="project" value="TreeGrafter"/>
</dbReference>
<evidence type="ECO:0000256" key="8">
    <source>
        <dbReference type="ARBA" id="ARBA00038436"/>
    </source>
</evidence>
<feature type="transmembrane region" description="Helical" evidence="9">
    <location>
        <begin position="73"/>
        <end position="97"/>
    </location>
</feature>
<gene>
    <name evidence="11" type="ORF">PAT3040_01606</name>
</gene>
<keyword evidence="4" id="KW-0997">Cell inner membrane</keyword>
<dbReference type="Proteomes" id="UP000245202">
    <property type="component" value="Unassembled WGS sequence"/>
</dbReference>
<dbReference type="GO" id="GO:0005886">
    <property type="term" value="C:plasma membrane"/>
    <property type="evidence" value="ECO:0007669"/>
    <property type="project" value="UniProtKB-SubCell"/>
</dbReference>
<keyword evidence="6 9" id="KW-1133">Transmembrane helix</keyword>
<evidence type="ECO:0000256" key="6">
    <source>
        <dbReference type="ARBA" id="ARBA00022989"/>
    </source>
</evidence>
<evidence type="ECO:0000256" key="4">
    <source>
        <dbReference type="ARBA" id="ARBA00022519"/>
    </source>
</evidence>
<feature type="transmembrane region" description="Helical" evidence="9">
    <location>
        <begin position="39"/>
        <end position="61"/>
    </location>
</feature>
<dbReference type="InterPro" id="IPR007387">
    <property type="entry name" value="TRAP_DctQ"/>
</dbReference>
<sequence length="103" mass="12008">MISFVWFVLFGAALAVKHKEHLKIDLVENFPSSIRKLFKMIELIVIFAFLFVFIYYGILLIRDNFQSGQTVGFLPLQVAYVYMAIPISGLCMLYYTVKDLMRK</sequence>
<evidence type="ECO:0000313" key="11">
    <source>
        <dbReference type="EMBL" id="GBG07058.1"/>
    </source>
</evidence>
<evidence type="ECO:0000256" key="7">
    <source>
        <dbReference type="ARBA" id="ARBA00023136"/>
    </source>
</evidence>
<dbReference type="PANTHER" id="PTHR35011:SF2">
    <property type="entry name" value="2,3-DIKETO-L-GULONATE TRAP TRANSPORTER SMALL PERMEASE PROTEIN YIAM"/>
    <property type="match status" value="1"/>
</dbReference>
<evidence type="ECO:0000256" key="1">
    <source>
        <dbReference type="ARBA" id="ARBA00004429"/>
    </source>
</evidence>
<keyword evidence="5 9" id="KW-0812">Transmembrane</keyword>
<dbReference type="InterPro" id="IPR055348">
    <property type="entry name" value="DctQ"/>
</dbReference>
<protein>
    <submittedName>
        <fullName evidence="11">Putative TRAP transporter small permease protein</fullName>
    </submittedName>
</protein>
<name>A0A2R5EPZ6_9BACL</name>
<accession>A0A2R5EPZ6</accession>
<evidence type="ECO:0000313" key="12">
    <source>
        <dbReference type="Proteomes" id="UP000245202"/>
    </source>
</evidence>
<evidence type="ECO:0000256" key="5">
    <source>
        <dbReference type="ARBA" id="ARBA00022692"/>
    </source>
</evidence>
<keyword evidence="12" id="KW-1185">Reference proteome</keyword>
<proteinExistence type="inferred from homology"/>
<dbReference type="GO" id="GO:0015740">
    <property type="term" value="P:C4-dicarboxylate transport"/>
    <property type="evidence" value="ECO:0007669"/>
    <property type="project" value="TreeGrafter"/>
</dbReference>
<organism evidence="11 12">
    <name type="scientific">Paenibacillus agaridevorans</name>
    <dbReference type="NCBI Taxonomy" id="171404"/>
    <lineage>
        <taxon>Bacteria</taxon>
        <taxon>Bacillati</taxon>
        <taxon>Bacillota</taxon>
        <taxon>Bacilli</taxon>
        <taxon>Bacillales</taxon>
        <taxon>Paenibacillaceae</taxon>
        <taxon>Paenibacillus</taxon>
    </lineage>
</organism>